<accession>A0ABS3NJ70</accession>
<evidence type="ECO:0000256" key="4">
    <source>
        <dbReference type="ARBA" id="ARBA00023172"/>
    </source>
</evidence>
<name>A0ABS3NJ70_9GAMM</name>
<dbReference type="Pfam" id="PF13356">
    <property type="entry name" value="Arm-DNA-bind_3"/>
    <property type="match status" value="1"/>
</dbReference>
<comment type="caution">
    <text evidence="8">The sequence shown here is derived from an EMBL/GenBank/DDBJ whole genome shotgun (WGS) entry which is preliminary data.</text>
</comment>
<dbReference type="RefSeq" id="WP_208006507.1">
    <property type="nucleotide sequence ID" value="NZ_JAGDFX010000021.1"/>
</dbReference>
<evidence type="ECO:0000256" key="2">
    <source>
        <dbReference type="ARBA" id="ARBA00022908"/>
    </source>
</evidence>
<dbReference type="Gene3D" id="1.10.443.10">
    <property type="entry name" value="Intergrase catalytic core"/>
    <property type="match status" value="1"/>
</dbReference>
<comment type="similarity">
    <text evidence="1">Belongs to the 'phage' integrase family.</text>
</comment>
<protein>
    <submittedName>
        <fullName evidence="8">Integrase arm-type DNA-binding domain-containing protein</fullName>
    </submittedName>
</protein>
<proteinExistence type="inferred from homology"/>
<evidence type="ECO:0000256" key="5">
    <source>
        <dbReference type="PROSITE-ProRule" id="PRU01248"/>
    </source>
</evidence>
<dbReference type="InterPro" id="IPR013762">
    <property type="entry name" value="Integrase-like_cat_sf"/>
</dbReference>
<reference evidence="8 9" key="1">
    <citation type="submission" date="2021-03" db="EMBL/GenBank/DDBJ databases">
        <title>Oceanisphaera sp. nov., isolated from the intestine.</title>
        <authorList>
            <person name="Zhao L.-H."/>
            <person name="Shi L.-F."/>
        </authorList>
    </citation>
    <scope>NUCLEOTIDE SEQUENCE [LARGE SCALE GENOMIC DNA]</scope>
    <source>
        <strain evidence="8 9">DM8</strain>
    </source>
</reference>
<dbReference type="CDD" id="cd00801">
    <property type="entry name" value="INT_P4_C"/>
    <property type="match status" value="1"/>
</dbReference>
<dbReference type="InterPro" id="IPR050808">
    <property type="entry name" value="Phage_Integrase"/>
</dbReference>
<dbReference type="InterPro" id="IPR044068">
    <property type="entry name" value="CB"/>
</dbReference>
<feature type="domain" description="Tyr recombinase" evidence="6">
    <location>
        <begin position="211"/>
        <end position="399"/>
    </location>
</feature>
<dbReference type="Gene3D" id="3.30.160.390">
    <property type="entry name" value="Integrase, DNA-binding domain"/>
    <property type="match status" value="1"/>
</dbReference>
<dbReference type="PANTHER" id="PTHR30629:SF2">
    <property type="entry name" value="PROPHAGE INTEGRASE INTS-RELATED"/>
    <property type="match status" value="1"/>
</dbReference>
<evidence type="ECO:0000313" key="9">
    <source>
        <dbReference type="Proteomes" id="UP000664882"/>
    </source>
</evidence>
<dbReference type="Pfam" id="PF00589">
    <property type="entry name" value="Phage_integrase"/>
    <property type="match status" value="1"/>
</dbReference>
<sequence length="420" mass="47036">MSKVTANTVRGVQSLLRSGVKGNYSAGNGLYLSVNGENVGSWLLRYQMDGKRQRMGFGSVENVTLAEAREMAAEQKALIAKGINPKDSRADAKNQALAKVITFDDVARDYIEAKRHEWKNAKHAYQWERTLEVYASPVIGHLAPADITTDHVIQVLKPIWQTKAETGRRVRNRIEIILNAAKARKLRTGENVAAWRGNLELLMPSMKKQARHMPALPWQRIPDFWQALTQSEAMAAPALMLTLLTGVRSGEARFAHWDEFNLQEKTWTIPAERMKAGKPHRVPLSRAVMDILASIPKVPSGLLFEGAKEGVEISNTAMIMLVRRMDEADKKQGGQGWRSFNDEVIVPHGFRSTFRDWAAEATNTPNIVAEQALSHVVGNAVEAAYRRGDLLERRRELMEAWANYVTQPSASNVLPLRKEA</sequence>
<evidence type="ECO:0000256" key="3">
    <source>
        <dbReference type="ARBA" id="ARBA00023125"/>
    </source>
</evidence>
<evidence type="ECO:0000259" key="6">
    <source>
        <dbReference type="PROSITE" id="PS51898"/>
    </source>
</evidence>
<evidence type="ECO:0000313" key="8">
    <source>
        <dbReference type="EMBL" id="MBO1520644.1"/>
    </source>
</evidence>
<evidence type="ECO:0000256" key="1">
    <source>
        <dbReference type="ARBA" id="ARBA00008857"/>
    </source>
</evidence>
<dbReference type="GO" id="GO:0003677">
    <property type="term" value="F:DNA binding"/>
    <property type="evidence" value="ECO:0007669"/>
    <property type="project" value="UniProtKB-KW"/>
</dbReference>
<dbReference type="PROSITE" id="PS51898">
    <property type="entry name" value="TYR_RECOMBINASE"/>
    <property type="match status" value="1"/>
</dbReference>
<dbReference type="InterPro" id="IPR053876">
    <property type="entry name" value="Phage_int_M"/>
</dbReference>
<dbReference type="InterPro" id="IPR002104">
    <property type="entry name" value="Integrase_catalytic"/>
</dbReference>
<keyword evidence="4" id="KW-0233">DNA recombination</keyword>
<gene>
    <name evidence="8" type="ORF">J3U76_13580</name>
</gene>
<dbReference type="InterPro" id="IPR011010">
    <property type="entry name" value="DNA_brk_join_enz"/>
</dbReference>
<keyword evidence="9" id="KW-1185">Reference proteome</keyword>
<dbReference type="Gene3D" id="1.10.150.130">
    <property type="match status" value="1"/>
</dbReference>
<organism evidence="8 9">
    <name type="scientific">Oceanisphaera pacifica</name>
    <dbReference type="NCBI Taxonomy" id="2818389"/>
    <lineage>
        <taxon>Bacteria</taxon>
        <taxon>Pseudomonadati</taxon>
        <taxon>Pseudomonadota</taxon>
        <taxon>Gammaproteobacteria</taxon>
        <taxon>Aeromonadales</taxon>
        <taxon>Aeromonadaceae</taxon>
        <taxon>Oceanisphaera</taxon>
    </lineage>
</organism>
<keyword evidence="3 5" id="KW-0238">DNA-binding</keyword>
<dbReference type="SUPFAM" id="SSF56349">
    <property type="entry name" value="DNA breaking-rejoining enzymes"/>
    <property type="match status" value="1"/>
</dbReference>
<feature type="domain" description="Core-binding (CB)" evidence="7">
    <location>
        <begin position="101"/>
        <end position="182"/>
    </location>
</feature>
<dbReference type="Pfam" id="PF22022">
    <property type="entry name" value="Phage_int_M"/>
    <property type="match status" value="1"/>
</dbReference>
<evidence type="ECO:0000259" key="7">
    <source>
        <dbReference type="PROSITE" id="PS51900"/>
    </source>
</evidence>
<keyword evidence="2" id="KW-0229">DNA integration</keyword>
<dbReference type="PANTHER" id="PTHR30629">
    <property type="entry name" value="PROPHAGE INTEGRASE"/>
    <property type="match status" value="1"/>
</dbReference>
<dbReference type="Proteomes" id="UP000664882">
    <property type="component" value="Unassembled WGS sequence"/>
</dbReference>
<dbReference type="EMBL" id="JAGDFX010000021">
    <property type="protein sequence ID" value="MBO1520644.1"/>
    <property type="molecule type" value="Genomic_DNA"/>
</dbReference>
<dbReference type="InterPro" id="IPR038488">
    <property type="entry name" value="Integrase_DNA-bd_sf"/>
</dbReference>
<dbReference type="PROSITE" id="PS51900">
    <property type="entry name" value="CB"/>
    <property type="match status" value="1"/>
</dbReference>
<dbReference type="InterPro" id="IPR010998">
    <property type="entry name" value="Integrase_recombinase_N"/>
</dbReference>
<dbReference type="InterPro" id="IPR025166">
    <property type="entry name" value="Integrase_DNA_bind_dom"/>
</dbReference>